<feature type="compositionally biased region" description="Polar residues" evidence="1">
    <location>
        <begin position="68"/>
        <end position="81"/>
    </location>
</feature>
<organism evidence="2 3">
    <name type="scientific">Caligus rogercresseyi</name>
    <name type="common">Sea louse</name>
    <dbReference type="NCBI Taxonomy" id="217165"/>
    <lineage>
        <taxon>Eukaryota</taxon>
        <taxon>Metazoa</taxon>
        <taxon>Ecdysozoa</taxon>
        <taxon>Arthropoda</taxon>
        <taxon>Crustacea</taxon>
        <taxon>Multicrustacea</taxon>
        <taxon>Hexanauplia</taxon>
        <taxon>Copepoda</taxon>
        <taxon>Siphonostomatoida</taxon>
        <taxon>Caligidae</taxon>
        <taxon>Caligus</taxon>
    </lineage>
</organism>
<sequence>GSGGTSQVPNFNPMHAPYCSVSSNFYEGAKQVNNTSKGSTKNVTFSGEVETIQCSSASSPSTADSESNPGNNPQSESQANQDDYCESRV</sequence>
<evidence type="ECO:0000313" key="2">
    <source>
        <dbReference type="EMBL" id="QQP58488.1"/>
    </source>
</evidence>
<protein>
    <submittedName>
        <fullName evidence="2">Uncharacterized protein</fullName>
    </submittedName>
</protein>
<evidence type="ECO:0000313" key="3">
    <source>
        <dbReference type="Proteomes" id="UP000595437"/>
    </source>
</evidence>
<dbReference type="AlphaFoldDB" id="A0A7T8QXE2"/>
<name>A0A7T8QXE2_CALRO</name>
<evidence type="ECO:0000256" key="1">
    <source>
        <dbReference type="SAM" id="MobiDB-lite"/>
    </source>
</evidence>
<dbReference type="EMBL" id="CP045891">
    <property type="protein sequence ID" value="QQP58488.1"/>
    <property type="molecule type" value="Genomic_DNA"/>
</dbReference>
<feature type="non-terminal residue" evidence="2">
    <location>
        <position position="1"/>
    </location>
</feature>
<accession>A0A7T8QXE2</accession>
<proteinExistence type="predicted"/>
<gene>
    <name evidence="2" type="ORF">FKW44_003824</name>
</gene>
<reference evidence="3" key="1">
    <citation type="submission" date="2021-01" db="EMBL/GenBank/DDBJ databases">
        <title>Caligus Genome Assembly.</title>
        <authorList>
            <person name="Gallardo-Escarate C."/>
        </authorList>
    </citation>
    <scope>NUCLEOTIDE SEQUENCE [LARGE SCALE GENOMIC DNA]</scope>
</reference>
<feature type="region of interest" description="Disordered" evidence="1">
    <location>
        <begin position="52"/>
        <end position="89"/>
    </location>
</feature>
<feature type="compositionally biased region" description="Low complexity" evidence="1">
    <location>
        <begin position="55"/>
        <end position="67"/>
    </location>
</feature>
<keyword evidence="3" id="KW-1185">Reference proteome</keyword>
<dbReference type="Proteomes" id="UP000595437">
    <property type="component" value="Chromosome 2"/>
</dbReference>